<comment type="caution">
    <text evidence="2">The sequence shown here is derived from an EMBL/GenBank/DDBJ whole genome shotgun (WGS) entry which is preliminary data.</text>
</comment>
<reference evidence="2 3" key="1">
    <citation type="submission" date="2015-02" db="EMBL/GenBank/DDBJ databases">
        <title>Draft genome sequences of ten Microbacterium spp. with emphasis on heavy metal contaminated environments.</title>
        <authorList>
            <person name="Corretto E."/>
        </authorList>
    </citation>
    <scope>NUCLEOTIDE SEQUENCE [LARGE SCALE GENOMIC DNA]</scope>
    <source>
        <strain evidence="2 3">SA35</strain>
    </source>
</reference>
<evidence type="ECO:0000256" key="1">
    <source>
        <dbReference type="SAM" id="Phobius"/>
    </source>
</evidence>
<dbReference type="STRING" id="273678.RS84_01027"/>
<evidence type="ECO:0000313" key="3">
    <source>
        <dbReference type="Proteomes" id="UP000033900"/>
    </source>
</evidence>
<gene>
    <name evidence="2" type="ORF">RS84_01027</name>
</gene>
<accession>A0A0M2HUZ2</accession>
<keyword evidence="1" id="KW-0472">Membrane</keyword>
<keyword evidence="1" id="KW-1133">Transmembrane helix</keyword>
<protein>
    <submittedName>
        <fullName evidence="2">Uncharacterized protein</fullName>
    </submittedName>
</protein>
<dbReference type="EMBL" id="JYJB01000007">
    <property type="protein sequence ID" value="KJL48268.1"/>
    <property type="molecule type" value="Genomic_DNA"/>
</dbReference>
<dbReference type="PATRIC" id="fig|273678.4.peg.1023"/>
<name>A0A0M2HUZ2_9MICO</name>
<proteinExistence type="predicted"/>
<organism evidence="2 3">
    <name type="scientific">Microbacterium hydrocarbonoxydans</name>
    <dbReference type="NCBI Taxonomy" id="273678"/>
    <lineage>
        <taxon>Bacteria</taxon>
        <taxon>Bacillati</taxon>
        <taxon>Actinomycetota</taxon>
        <taxon>Actinomycetes</taxon>
        <taxon>Micrococcales</taxon>
        <taxon>Microbacteriaceae</taxon>
        <taxon>Microbacterium</taxon>
    </lineage>
</organism>
<dbReference type="AlphaFoldDB" id="A0A0M2HUZ2"/>
<dbReference type="Proteomes" id="UP000033900">
    <property type="component" value="Unassembled WGS sequence"/>
</dbReference>
<dbReference type="RefSeq" id="WP_045256698.1">
    <property type="nucleotide sequence ID" value="NZ_CP158847.1"/>
</dbReference>
<feature type="transmembrane region" description="Helical" evidence="1">
    <location>
        <begin position="16"/>
        <end position="38"/>
    </location>
</feature>
<evidence type="ECO:0000313" key="2">
    <source>
        <dbReference type="EMBL" id="KJL48268.1"/>
    </source>
</evidence>
<sequence length="164" mass="18547">MPGSDELYPPFQYSGWWMLLAFGILALLVLGAWLVTFLTRPRRGLTELDVNKPGPQVLTMDVLSQLRMEYLERIQRIEDDYRARTLSARHANFELSKVVRTFVNEYSGLEAPVLALDDLVARGVHPALIDAISRHFYPSIFRPGPAIDPTAGAEAARTVVRTWH</sequence>
<keyword evidence="3" id="KW-1185">Reference proteome</keyword>
<dbReference type="OrthoDB" id="5079845at2"/>
<keyword evidence="1" id="KW-0812">Transmembrane</keyword>